<keyword evidence="2" id="KW-1185">Reference proteome</keyword>
<sequence>MAVVRQVAPPTLPSAVAAEAGPANVQVNFKVRQQSADALADAAIARGVSQKVLVCQALEAFGVRVSSADLTERPIPKRRGASAARR</sequence>
<gene>
    <name evidence="1" type="ORF">SAMN04487779_10277</name>
</gene>
<evidence type="ECO:0000313" key="2">
    <source>
        <dbReference type="Proteomes" id="UP000198925"/>
    </source>
</evidence>
<name>A0A1G7BSE4_9PROT</name>
<reference evidence="1 2" key="1">
    <citation type="submission" date="2016-10" db="EMBL/GenBank/DDBJ databases">
        <authorList>
            <person name="de Groot N.N."/>
        </authorList>
    </citation>
    <scope>NUCLEOTIDE SEQUENCE [LARGE SCALE GENOMIC DNA]</scope>
    <source>
        <strain evidence="1 2">CPCC 100156</strain>
    </source>
</reference>
<dbReference type="EMBL" id="FMZX01000027">
    <property type="protein sequence ID" value="SDE29999.1"/>
    <property type="molecule type" value="Genomic_DNA"/>
</dbReference>
<organism evidence="1 2">
    <name type="scientific">Belnapia rosea</name>
    <dbReference type="NCBI Taxonomy" id="938405"/>
    <lineage>
        <taxon>Bacteria</taxon>
        <taxon>Pseudomonadati</taxon>
        <taxon>Pseudomonadota</taxon>
        <taxon>Alphaproteobacteria</taxon>
        <taxon>Acetobacterales</taxon>
        <taxon>Roseomonadaceae</taxon>
        <taxon>Belnapia</taxon>
    </lineage>
</organism>
<accession>A0A1G7BSE4</accession>
<proteinExistence type="predicted"/>
<dbReference type="Proteomes" id="UP000198925">
    <property type="component" value="Unassembled WGS sequence"/>
</dbReference>
<dbReference type="AlphaFoldDB" id="A0A1G7BSE4"/>
<protein>
    <submittedName>
        <fullName evidence="1">Uncharacterized protein</fullName>
    </submittedName>
</protein>
<evidence type="ECO:0000313" key="1">
    <source>
        <dbReference type="EMBL" id="SDE29999.1"/>
    </source>
</evidence>